<dbReference type="PANTHER" id="PTHR33103:SF27">
    <property type="entry name" value="OS04G0594700 PROTEIN"/>
    <property type="match status" value="1"/>
</dbReference>
<keyword evidence="2" id="KW-1185">Reference proteome</keyword>
<dbReference type="PANTHER" id="PTHR33103">
    <property type="entry name" value="OS01G0153900 PROTEIN"/>
    <property type="match status" value="1"/>
</dbReference>
<proteinExistence type="predicted"/>
<sequence length="420" mass="47249">MSRVEDVEFSLNVVLNKQKDKVLFAEVDSDFADVLLSFLTLPLGTVVRVMKKHYGEDKETRVNIGSLTSLYNGVANLNSITDCSKEMLLYPKSLFKDECRKLKLNINECFACKKWFCRIRGTCICGDSKKMEIGAMHFEATANGDGGVFTLSNTESFIITDDLLMFPHTTGFIQTIKKLQLDDVDVGETRNVTFGFSQIMDLLKGALLSSTPLSDVILKKDRMITPRKQNPCTALNRTLYNFKKLNLTLIVQESSNRLLFAQAGREMVDFLFGLLEITLGDVQFLLGSNSCLKSINNLYESTEYPGLVKASTRRRIMQPKRYKCVLTSNILDVEGAYVKGPKMYNIADDLTVTPFSTASTISILKGLKIPFSDIVELPVEIRLQEALSILRASLISTSALTDGLMINSMLRKKRKRRWDE</sequence>
<dbReference type="EMBL" id="KI632224">
    <property type="protein sequence ID" value="EYU21164.1"/>
    <property type="molecule type" value="Genomic_DNA"/>
</dbReference>
<dbReference type="eggNOG" id="ENOG502RI50">
    <property type="taxonomic scope" value="Eukaryota"/>
</dbReference>
<organism evidence="1 2">
    <name type="scientific">Erythranthe guttata</name>
    <name type="common">Yellow monkey flower</name>
    <name type="synonym">Mimulus guttatus</name>
    <dbReference type="NCBI Taxonomy" id="4155"/>
    <lineage>
        <taxon>Eukaryota</taxon>
        <taxon>Viridiplantae</taxon>
        <taxon>Streptophyta</taxon>
        <taxon>Embryophyta</taxon>
        <taxon>Tracheophyta</taxon>
        <taxon>Spermatophyta</taxon>
        <taxon>Magnoliopsida</taxon>
        <taxon>eudicotyledons</taxon>
        <taxon>Gunneridae</taxon>
        <taxon>Pentapetalae</taxon>
        <taxon>asterids</taxon>
        <taxon>lamiids</taxon>
        <taxon>Lamiales</taxon>
        <taxon>Phrymaceae</taxon>
        <taxon>Erythranthe</taxon>
    </lineage>
</organism>
<reference evidence="1 2" key="1">
    <citation type="journal article" date="2013" name="Proc. Natl. Acad. Sci. U.S.A.">
        <title>Fine-scale variation in meiotic recombination in Mimulus inferred from population shotgun sequencing.</title>
        <authorList>
            <person name="Hellsten U."/>
            <person name="Wright K.M."/>
            <person name="Jenkins J."/>
            <person name="Shu S."/>
            <person name="Yuan Y."/>
            <person name="Wessler S.R."/>
            <person name="Schmutz J."/>
            <person name="Willis J.H."/>
            <person name="Rokhsar D.S."/>
        </authorList>
    </citation>
    <scope>NUCLEOTIDE SEQUENCE [LARGE SCALE GENOMIC DNA]</scope>
    <source>
        <strain evidence="2">cv. DUN x IM62</strain>
    </source>
</reference>
<evidence type="ECO:0000313" key="2">
    <source>
        <dbReference type="Proteomes" id="UP000030748"/>
    </source>
</evidence>
<evidence type="ECO:0008006" key="3">
    <source>
        <dbReference type="Google" id="ProtNLM"/>
    </source>
</evidence>
<dbReference type="OrthoDB" id="1099638at2759"/>
<dbReference type="Pfam" id="PF05056">
    <property type="entry name" value="DUF674"/>
    <property type="match status" value="2"/>
</dbReference>
<gene>
    <name evidence="1" type="ORF">MIMGU_mgv1a019505mg</name>
</gene>
<evidence type="ECO:0000313" key="1">
    <source>
        <dbReference type="EMBL" id="EYU21164.1"/>
    </source>
</evidence>
<dbReference type="InterPro" id="IPR007750">
    <property type="entry name" value="DUF674"/>
</dbReference>
<dbReference type="KEGG" id="egt:105976160"/>
<name>A0A022Q065_ERYGU</name>
<dbReference type="OMA" id="INECFAC"/>
<dbReference type="AlphaFoldDB" id="A0A022Q065"/>
<accession>A0A022Q065</accession>
<protein>
    <recommendedName>
        <fullName evidence="3">DUF674 family protein</fullName>
    </recommendedName>
</protein>
<dbReference type="Proteomes" id="UP000030748">
    <property type="component" value="Unassembled WGS sequence"/>
</dbReference>